<dbReference type="Gene3D" id="3.20.20.450">
    <property type="entry name" value="EAL domain"/>
    <property type="match status" value="1"/>
</dbReference>
<dbReference type="NCBIfam" id="TIGR02481">
    <property type="entry name" value="hemeryth_dom"/>
    <property type="match status" value="1"/>
</dbReference>
<dbReference type="PROSITE" id="PS50883">
    <property type="entry name" value="EAL"/>
    <property type="match status" value="1"/>
</dbReference>
<feature type="domain" description="EAL" evidence="4">
    <location>
        <begin position="394"/>
        <end position="648"/>
    </location>
</feature>
<dbReference type="PANTHER" id="PTHR33121:SF19">
    <property type="entry name" value="CYCLIC DI-GMP PHOSPHODIESTERASE PA2567"/>
    <property type="match status" value="1"/>
</dbReference>
<feature type="domain" description="GGDEF" evidence="5">
    <location>
        <begin position="254"/>
        <end position="385"/>
    </location>
</feature>
<evidence type="ECO:0000256" key="2">
    <source>
        <dbReference type="ARBA" id="ARBA00022723"/>
    </source>
</evidence>
<dbReference type="EMBL" id="QPJB01000009">
    <property type="protein sequence ID" value="RCW32314.1"/>
    <property type="molecule type" value="Genomic_DNA"/>
</dbReference>
<dbReference type="Pfam" id="PF00563">
    <property type="entry name" value="EAL"/>
    <property type="match status" value="1"/>
</dbReference>
<keyword evidence="3" id="KW-0408">Iron</keyword>
<reference evidence="7 8" key="1">
    <citation type="submission" date="2018-07" db="EMBL/GenBank/DDBJ databases">
        <title>Freshwater and sediment microbial communities from various areas in North America, analyzing microbe dynamics in response to fracking.</title>
        <authorList>
            <person name="Lamendella R."/>
        </authorList>
    </citation>
    <scope>NUCLEOTIDE SEQUENCE [LARGE SCALE GENOMIC DNA]</scope>
    <source>
        <strain evidence="7 8">114E</strain>
        <strain evidence="6 9">114E_o</strain>
    </source>
</reference>
<evidence type="ECO:0000313" key="8">
    <source>
        <dbReference type="Proteomes" id="UP000252795"/>
    </source>
</evidence>
<dbReference type="EMBL" id="QNSA01000009">
    <property type="protein sequence ID" value="RBP71014.1"/>
    <property type="molecule type" value="Genomic_DNA"/>
</dbReference>
<evidence type="ECO:0000313" key="7">
    <source>
        <dbReference type="EMBL" id="RCW32314.1"/>
    </source>
</evidence>
<evidence type="ECO:0000313" key="9">
    <source>
        <dbReference type="Proteomes" id="UP000253065"/>
    </source>
</evidence>
<evidence type="ECO:0000313" key="6">
    <source>
        <dbReference type="EMBL" id="RBP71014.1"/>
    </source>
</evidence>
<dbReference type="GO" id="GO:0071111">
    <property type="term" value="F:cyclic-guanylate-specific phosphodiesterase activity"/>
    <property type="evidence" value="ECO:0007669"/>
    <property type="project" value="InterPro"/>
</dbReference>
<dbReference type="CDD" id="cd12107">
    <property type="entry name" value="Hemerythrin"/>
    <property type="match status" value="1"/>
</dbReference>
<dbReference type="Proteomes" id="UP000253065">
    <property type="component" value="Unassembled WGS sequence"/>
</dbReference>
<dbReference type="GO" id="GO:0046872">
    <property type="term" value="F:metal ion binding"/>
    <property type="evidence" value="ECO:0007669"/>
    <property type="project" value="UniProtKB-KW"/>
</dbReference>
<dbReference type="InterPro" id="IPR035919">
    <property type="entry name" value="EAL_sf"/>
</dbReference>
<sequence length="662" mass="74890">MTNNVPNAFEIFPWNRNFETSIDDIDQQHKVLVNILNRLAWHFASDTSELTPDQILDELLSYAAFHFEYEETIWNKTLSEAAMAKSHRDSHQMFFAQVEELRNSREPQEEVLTRLFDFLTRWLAFHILESDRRMALTVELVQQGLEVSEAKNRVDAELSGSASVLVNALLEIYGKLSSSTIQLMREKMARLRAEDELSRIQHERLNQALEEQAREYQHHLETLAYTDALTGLWNRNGIVRRIREYLADDVRAENSAALVSIDLDNFKDLNDCLGEDAADRLLGLLSRRWLDAIPADACLARTGGDEFALLLPDASQAESRLQALRLTAGQPFELDGVEVSAGFTAGVVLFPDGAVEDADSLLRQADNTLYRAKHEMRSGWLYLDAGERSQYRARQLLLEDIRRGLNQDEFRLYFQPKVNLRTGEVLGVEALIRWQHPREGLLPPSHFLPAIEHHTLNIQVGEWVLRNSLLQIQRWEQEGVRIDVSVNIAANHLQSDNFAGHLNKILSAFPGVDPVRLDLEILETAALGDLDKAVQTIADCRELGVTFSLDDFGTGYSSLSYLKRLPVDTLKIDREFVSGIEDNGENLSILQGVIGLSRVFGKQVVAEGVESVRQGEILLSLGCECAQGFAMSPPIEAPLIPAWINRWRTFPEWALTRVSENP</sequence>
<keyword evidence="9" id="KW-1185">Reference proteome</keyword>
<name>A0A368UY39_MARNT</name>
<dbReference type="InterPro" id="IPR035938">
    <property type="entry name" value="Hemerythrin-like_sf"/>
</dbReference>
<proteinExistence type="inferred from homology"/>
<dbReference type="InterPro" id="IPR043128">
    <property type="entry name" value="Rev_trsase/Diguanyl_cyclase"/>
</dbReference>
<comment type="similarity">
    <text evidence="1">Belongs to the hemerythrin family.</text>
</comment>
<dbReference type="SMART" id="SM00052">
    <property type="entry name" value="EAL"/>
    <property type="match status" value="1"/>
</dbReference>
<dbReference type="SUPFAM" id="SSF141868">
    <property type="entry name" value="EAL domain-like"/>
    <property type="match status" value="1"/>
</dbReference>
<dbReference type="InterPro" id="IPR012827">
    <property type="entry name" value="Hemerythrin_metal-bd"/>
</dbReference>
<dbReference type="InterPro" id="IPR029787">
    <property type="entry name" value="Nucleotide_cyclase"/>
</dbReference>
<dbReference type="SUPFAM" id="SSF55073">
    <property type="entry name" value="Nucleotide cyclase"/>
    <property type="match status" value="1"/>
</dbReference>
<protein>
    <submittedName>
        <fullName evidence="7">Diguanylate cyclase/phosphodiesterase</fullName>
    </submittedName>
</protein>
<dbReference type="RefSeq" id="WP_023012247.1">
    <property type="nucleotide sequence ID" value="NZ_QNSA01000009.1"/>
</dbReference>
<dbReference type="NCBIfam" id="NF033749">
    <property type="entry name" value="bact_hemeryth"/>
    <property type="match status" value="1"/>
</dbReference>
<evidence type="ECO:0000259" key="5">
    <source>
        <dbReference type="PROSITE" id="PS50887"/>
    </source>
</evidence>
<dbReference type="InterPro" id="IPR050706">
    <property type="entry name" value="Cyclic-di-GMP_PDE-like"/>
</dbReference>
<dbReference type="InterPro" id="IPR012312">
    <property type="entry name" value="Hemerythrin-like"/>
</dbReference>
<dbReference type="NCBIfam" id="TIGR00254">
    <property type="entry name" value="GGDEF"/>
    <property type="match status" value="1"/>
</dbReference>
<dbReference type="CDD" id="cd01948">
    <property type="entry name" value="EAL"/>
    <property type="match status" value="1"/>
</dbReference>
<dbReference type="InterPro" id="IPR001633">
    <property type="entry name" value="EAL_dom"/>
</dbReference>
<gene>
    <name evidence="7" type="ORF">DET51_109144</name>
    <name evidence="6" type="ORF">DET64_109144</name>
</gene>
<dbReference type="CDD" id="cd01949">
    <property type="entry name" value="GGDEF"/>
    <property type="match status" value="1"/>
</dbReference>
<evidence type="ECO:0000256" key="3">
    <source>
        <dbReference type="ARBA" id="ARBA00023004"/>
    </source>
</evidence>
<dbReference type="PANTHER" id="PTHR33121">
    <property type="entry name" value="CYCLIC DI-GMP PHOSPHODIESTERASE PDEF"/>
    <property type="match status" value="1"/>
</dbReference>
<dbReference type="Proteomes" id="UP000252795">
    <property type="component" value="Unassembled WGS sequence"/>
</dbReference>
<keyword evidence="2" id="KW-0479">Metal-binding</keyword>
<dbReference type="InterPro" id="IPR000160">
    <property type="entry name" value="GGDEF_dom"/>
</dbReference>
<dbReference type="Pfam" id="PF00990">
    <property type="entry name" value="GGDEF"/>
    <property type="match status" value="1"/>
</dbReference>
<evidence type="ECO:0000256" key="1">
    <source>
        <dbReference type="ARBA" id="ARBA00010587"/>
    </source>
</evidence>
<dbReference type="PROSITE" id="PS50887">
    <property type="entry name" value="GGDEF"/>
    <property type="match status" value="1"/>
</dbReference>
<organism evidence="7 8">
    <name type="scientific">Marinobacter nauticus</name>
    <name type="common">Marinobacter hydrocarbonoclasticus</name>
    <name type="synonym">Marinobacter aquaeolei</name>
    <dbReference type="NCBI Taxonomy" id="2743"/>
    <lineage>
        <taxon>Bacteria</taxon>
        <taxon>Pseudomonadati</taxon>
        <taxon>Pseudomonadota</taxon>
        <taxon>Gammaproteobacteria</taxon>
        <taxon>Pseudomonadales</taxon>
        <taxon>Marinobacteraceae</taxon>
        <taxon>Marinobacter</taxon>
    </lineage>
</organism>
<comment type="caution">
    <text evidence="7">The sequence shown here is derived from an EMBL/GenBank/DDBJ whole genome shotgun (WGS) entry which is preliminary data.</text>
</comment>
<dbReference type="AlphaFoldDB" id="A0A368UY39"/>
<dbReference type="Pfam" id="PF01814">
    <property type="entry name" value="Hemerythrin"/>
    <property type="match status" value="1"/>
</dbReference>
<dbReference type="Gene3D" id="3.30.70.270">
    <property type="match status" value="1"/>
</dbReference>
<evidence type="ECO:0000259" key="4">
    <source>
        <dbReference type="PROSITE" id="PS50883"/>
    </source>
</evidence>
<dbReference type="SMART" id="SM00267">
    <property type="entry name" value="GGDEF"/>
    <property type="match status" value="1"/>
</dbReference>
<dbReference type="Gene3D" id="1.20.120.50">
    <property type="entry name" value="Hemerythrin-like"/>
    <property type="match status" value="1"/>
</dbReference>
<accession>A0A368UY39</accession>
<dbReference type="SUPFAM" id="SSF47188">
    <property type="entry name" value="Hemerythrin-like"/>
    <property type="match status" value="1"/>
</dbReference>